<protein>
    <submittedName>
        <fullName evidence="3">Dienelactone hydrolase</fullName>
    </submittedName>
</protein>
<dbReference type="Proteomes" id="UP001228905">
    <property type="component" value="Unassembled WGS sequence"/>
</dbReference>
<dbReference type="GO" id="GO:0016787">
    <property type="term" value="F:hydrolase activity"/>
    <property type="evidence" value="ECO:0007669"/>
    <property type="project" value="UniProtKB-KW"/>
</dbReference>
<dbReference type="InterPro" id="IPR014940">
    <property type="entry name" value="BAAT_C"/>
</dbReference>
<dbReference type="InterPro" id="IPR029058">
    <property type="entry name" value="AB_hydrolase_fold"/>
</dbReference>
<organism evidence="3 4">
    <name type="scientific">Caulobacter ginsengisoli</name>
    <dbReference type="NCBI Taxonomy" id="400775"/>
    <lineage>
        <taxon>Bacteria</taxon>
        <taxon>Pseudomonadati</taxon>
        <taxon>Pseudomonadota</taxon>
        <taxon>Alphaproteobacteria</taxon>
        <taxon>Caulobacterales</taxon>
        <taxon>Caulobacteraceae</taxon>
        <taxon>Caulobacter</taxon>
    </lineage>
</organism>
<evidence type="ECO:0000313" key="3">
    <source>
        <dbReference type="EMBL" id="MDQ0466111.1"/>
    </source>
</evidence>
<keyword evidence="1" id="KW-0732">Signal</keyword>
<dbReference type="Pfam" id="PF08840">
    <property type="entry name" value="BAAT_C"/>
    <property type="match status" value="1"/>
</dbReference>
<dbReference type="PANTHER" id="PTHR10824:SF4">
    <property type="entry name" value="ACYL-COENZYME A THIOESTERASE 1-LIKE"/>
    <property type="match status" value="1"/>
</dbReference>
<dbReference type="SUPFAM" id="SSF53474">
    <property type="entry name" value="alpha/beta-Hydrolases"/>
    <property type="match status" value="1"/>
</dbReference>
<evidence type="ECO:0000256" key="1">
    <source>
        <dbReference type="SAM" id="SignalP"/>
    </source>
</evidence>
<accession>A0ABU0IXQ0</accession>
<evidence type="ECO:0000313" key="4">
    <source>
        <dbReference type="Proteomes" id="UP001228905"/>
    </source>
</evidence>
<feature type="chain" id="PRO_5045174562" evidence="1">
    <location>
        <begin position="23"/>
        <end position="312"/>
    </location>
</feature>
<keyword evidence="4" id="KW-1185">Reference proteome</keyword>
<dbReference type="PANTHER" id="PTHR10824">
    <property type="entry name" value="ACYL-COENZYME A THIOESTERASE-RELATED"/>
    <property type="match status" value="1"/>
</dbReference>
<comment type="caution">
    <text evidence="3">The sequence shown here is derived from an EMBL/GenBank/DDBJ whole genome shotgun (WGS) entry which is preliminary data.</text>
</comment>
<dbReference type="PIRSF" id="PIRSF016521">
    <property type="entry name" value="Acyl-CoA_hydro"/>
    <property type="match status" value="1"/>
</dbReference>
<evidence type="ECO:0000259" key="2">
    <source>
        <dbReference type="Pfam" id="PF08840"/>
    </source>
</evidence>
<name>A0ABU0IXQ0_9CAUL</name>
<feature type="domain" description="BAAT/Acyl-CoA thioester hydrolase C-terminal" evidence="2">
    <location>
        <begin position="102"/>
        <end position="311"/>
    </location>
</feature>
<proteinExistence type="predicted"/>
<sequence length="312" mass="33505">MRLALNPLVCLLLLLTPFAAHGQTPQPPDFTKTVINENGLVGELYRPTTPGRHPAVLVVGGSEGGIKGSAPIARRLAQQGYTALAIAYFDLPGLPDKMELLPLEYFDKALDRLEADPSVDRRKVAVMGASKGGEAALIIGSRRKDVRAVIAGVPSNVMWQGFSFKAQVDTSTWSVGGKPTAFVPYDTSKPFISVLDFYQRSRAFEGRYPDAAIPVERIRGPVLLVAGEADQMWPSADMARAVAARLKARNFRYPVTLLTYADAGHAAFGPPAPANTPGLSFMFKLGGTEAGNLAARQQSWDATLALLAKTLK</sequence>
<keyword evidence="3" id="KW-0378">Hydrolase</keyword>
<dbReference type="InterPro" id="IPR016662">
    <property type="entry name" value="Acyl-CoA_thioEstase_long-chain"/>
</dbReference>
<dbReference type="EMBL" id="JAUSVS010000009">
    <property type="protein sequence ID" value="MDQ0466111.1"/>
    <property type="molecule type" value="Genomic_DNA"/>
</dbReference>
<dbReference type="RefSeq" id="WP_307351963.1">
    <property type="nucleotide sequence ID" value="NZ_JAUSVS010000009.1"/>
</dbReference>
<feature type="signal peptide" evidence="1">
    <location>
        <begin position="1"/>
        <end position="22"/>
    </location>
</feature>
<reference evidence="3 4" key="1">
    <citation type="submission" date="2023-07" db="EMBL/GenBank/DDBJ databases">
        <title>Genomic Encyclopedia of Type Strains, Phase IV (KMG-IV): sequencing the most valuable type-strain genomes for metagenomic binning, comparative biology and taxonomic classification.</title>
        <authorList>
            <person name="Goeker M."/>
        </authorList>
    </citation>
    <scope>NUCLEOTIDE SEQUENCE [LARGE SCALE GENOMIC DNA]</scope>
    <source>
        <strain evidence="3 4">DSM 18695</strain>
    </source>
</reference>
<gene>
    <name evidence="3" type="ORF">QO010_003904</name>
</gene>
<dbReference type="Gene3D" id="3.40.50.1820">
    <property type="entry name" value="alpha/beta hydrolase"/>
    <property type="match status" value="1"/>
</dbReference>